<dbReference type="CTD" id="326108"/>
<evidence type="ECO:0000256" key="1">
    <source>
        <dbReference type="SAM" id="SignalP"/>
    </source>
</evidence>
<dbReference type="AlphaFoldDB" id="A0A0B4LHP4"/>
<dbReference type="ExpressionAtlas" id="A0A0B4LHP4">
    <property type="expression patterns" value="baseline and differential"/>
</dbReference>
<feature type="signal peptide" evidence="1">
    <location>
        <begin position="1"/>
        <end position="20"/>
    </location>
</feature>
<dbReference type="EMBL" id="AE013599">
    <property type="protein sequence ID" value="AHN56674.1"/>
    <property type="molecule type" value="Genomic_DNA"/>
</dbReference>
<dbReference type="RefSeq" id="NP_001286879.1">
    <property type="nucleotide sequence ID" value="NM_001299950.1"/>
</dbReference>
<evidence type="ECO:0000313" key="3">
    <source>
        <dbReference type="FlyBase" id="FBgn0011694"/>
    </source>
</evidence>
<reference evidence="2 4" key="11">
    <citation type="journal article" date="2015" name="Genome Res.">
        <title>The Release 6 reference sequence of the Drosophila melanogaster genome.</title>
        <authorList>
            <person name="Hoskins R.A."/>
            <person name="Carlson J.W."/>
            <person name="Wan K.H."/>
            <person name="Park S."/>
            <person name="Mendez I."/>
            <person name="Galle S.E."/>
            <person name="Booth B.W."/>
            <person name="Pfeiffer B.D."/>
            <person name="George R.A."/>
            <person name="Svirskas R."/>
            <person name="Krzywinski M."/>
            <person name="Schein J."/>
            <person name="Accardo M.C."/>
            <person name="Damia E."/>
            <person name="Messina G."/>
            <person name="Mendez-Lago M."/>
            <person name="de Pablos B."/>
            <person name="Demakova O.V."/>
            <person name="Andreyeva E.N."/>
            <person name="Boldyreva L.V."/>
            <person name="Marra M."/>
            <person name="Carvalho A.B."/>
            <person name="Dimitri P."/>
            <person name="Villasante A."/>
            <person name="Zhimulev I.F."/>
            <person name="Rubin G.M."/>
            <person name="Karpen G.H."/>
            <person name="Celniker S.E."/>
        </authorList>
    </citation>
    <scope>NUCLEOTIDE SEQUENCE [LARGE SCALE GENOMIC DNA]</scope>
    <source>
        <strain evidence="4">Berkeley</strain>
    </source>
</reference>
<reference evidence="2 4" key="2">
    <citation type="journal article" date="2002" name="Genome Biol.">
        <title>Finishing a whole-genome shotgun: release 3 of the Drosophila melanogaster euchromatic genome sequence.</title>
        <authorList>
            <person name="Celniker S.E."/>
            <person name="Wheeler D.A."/>
            <person name="Kronmiller B."/>
            <person name="Carlson J.W."/>
            <person name="Halpern A."/>
            <person name="Patel S."/>
            <person name="Adams M."/>
            <person name="Champe M."/>
            <person name="Dugan S.P."/>
            <person name="Frise E."/>
            <person name="Hodgson A."/>
            <person name="George R.A."/>
            <person name="Hoskins R.A."/>
            <person name="Laverty T."/>
            <person name="Muzny D.M."/>
            <person name="Nelson C.R."/>
            <person name="Pacleb J.M."/>
            <person name="Park S."/>
            <person name="Pfeiffer B.D."/>
            <person name="Richards S."/>
            <person name="Sodergren E.J."/>
            <person name="Svirskas R."/>
            <person name="Tabor P.E."/>
            <person name="Wan K."/>
            <person name="Stapleton M."/>
            <person name="Sutton G.G."/>
            <person name="Venter C."/>
            <person name="Weinstock G."/>
            <person name="Scherer S.E."/>
            <person name="Myers E.W."/>
            <person name="Gibbs R.A."/>
            <person name="Rubin G.M."/>
        </authorList>
    </citation>
    <scope>NUCLEOTIDE SEQUENCE [LARGE SCALE GENOMIC DNA]</scope>
    <source>
        <strain evidence="4">Berkeley</strain>
    </source>
</reference>
<name>A0A0B4LHP4_DROME</name>
<reference evidence="2 4" key="6">
    <citation type="journal article" date="2005" name="PLoS Comput. Biol.">
        <title>Combined evidence annotation of transposable elements in genome sequences.</title>
        <authorList>
            <person name="Quesneville H."/>
            <person name="Bergman C.M."/>
            <person name="Andrieu O."/>
            <person name="Autard D."/>
            <person name="Nouaud D."/>
            <person name="Ashburner M."/>
            <person name="Anxolabehere D."/>
        </authorList>
    </citation>
    <scope>NUCLEOTIDE SEQUENCE [LARGE SCALE GENOMIC DNA]</scope>
    <source>
        <strain evidence="4">Berkeley</strain>
    </source>
</reference>
<dbReference type="PhylomeDB" id="A0A0B4LHP4"/>
<reference evidence="2 4" key="10">
    <citation type="journal article" date="2015" name="G3 (Bethesda)">
        <title>Gene Model Annotations for Drosophila melanogaster: The Rule-Benders.</title>
        <authorList>
            <consortium name="FlyBase Consortium"/>
            <person name="Crosby M.A."/>
            <person name="Gramates L.S."/>
            <person name="Dos Santos G."/>
            <person name="Matthews B.B."/>
            <person name="St Pierre S.E."/>
            <person name="Zhou P."/>
            <person name="Schroeder A.J."/>
            <person name="Falls K."/>
            <person name="Emmert D.B."/>
            <person name="Russo S.M."/>
            <person name="Gelbart W.M."/>
            <person name="null"/>
        </authorList>
    </citation>
    <scope>NUCLEOTIDE SEQUENCE [LARGE SCALE GENOMIC DNA]</scope>
    <source>
        <strain evidence="4">Berkeley</strain>
    </source>
</reference>
<sequence length="66" mass="7187">MIRILVLMITFTLMTGSALCSIEQLMRVFGGGSVGGGSRLDINRRVTIVPPEGELSFGYGFRPGFY</sequence>
<gene>
    <name evidence="2 3" type="primary">EbpII</name>
    <name evidence="2" type="synonym">Dmel\CG2665</name>
    <name evidence="2" type="synonym">FBgn0011694</name>
    <name evidence="2" type="synonym">PEB</name>
    <name evidence="2" type="synonym">PEB2</name>
    <name evidence="2" type="synonym">PEBII</name>
    <name evidence="2" type="synonym">PebII</name>
    <name evidence="2" type="synonym">PEBmeII</name>
    <name evidence="2 3" type="ORF">CG2665</name>
    <name evidence="2" type="ORF">Dmel_CG2665</name>
</gene>
<feature type="chain" id="PRO_5002107597" evidence="1">
    <location>
        <begin position="21"/>
        <end position="66"/>
    </location>
</feature>
<organism evidence="2 4">
    <name type="scientific">Drosophila melanogaster</name>
    <name type="common">Fruit fly</name>
    <dbReference type="NCBI Taxonomy" id="7227"/>
    <lineage>
        <taxon>Eukaryota</taxon>
        <taxon>Metazoa</taxon>
        <taxon>Ecdysozoa</taxon>
        <taxon>Arthropoda</taxon>
        <taxon>Hexapoda</taxon>
        <taxon>Insecta</taxon>
        <taxon>Pterygota</taxon>
        <taxon>Neoptera</taxon>
        <taxon>Endopterygota</taxon>
        <taxon>Diptera</taxon>
        <taxon>Brachycera</taxon>
        <taxon>Muscomorpha</taxon>
        <taxon>Ephydroidea</taxon>
        <taxon>Drosophilidae</taxon>
        <taxon>Drosophila</taxon>
        <taxon>Sophophora</taxon>
    </lineage>
</organism>
<dbReference type="KEGG" id="dme:Dmel_CG2665"/>
<reference evidence="2 4" key="8">
    <citation type="journal article" date="2007" name="Science">
        <title>Sequence finishing and mapping of Drosophila melanogaster heterochromatin.</title>
        <authorList>
            <person name="Hoskins R.A."/>
            <person name="Carlson J.W."/>
            <person name="Kennedy C."/>
            <person name="Acevedo D."/>
            <person name="Evans-Holm M."/>
            <person name="Frise E."/>
            <person name="Wan K.H."/>
            <person name="Park S."/>
            <person name="Mendez-Lago M."/>
            <person name="Rossi F."/>
            <person name="Villasante A."/>
            <person name="Dimitri P."/>
            <person name="Karpen G.H."/>
            <person name="Celniker S.E."/>
        </authorList>
    </citation>
    <scope>NUCLEOTIDE SEQUENCE [LARGE SCALE GENOMIC DNA]</scope>
    <source>
        <strain evidence="4">Berkeley</strain>
    </source>
</reference>
<dbReference type="Bgee" id="FBgn0011694">
    <property type="expression patterns" value="Expressed in spermatid in male reproductive gland and 54 other cell types or tissues"/>
</dbReference>
<keyword evidence="4" id="KW-1185">Reference proteome</keyword>
<reference evidence="2 4" key="7">
    <citation type="journal article" date="2007" name="Science">
        <title>The Release 5.1 annotation of Drosophila melanogaster heterochromatin.</title>
        <authorList>
            <person name="Smith C.D."/>
            <person name="Shu S."/>
            <person name="Mungall C.J."/>
            <person name="Karpen G.H."/>
        </authorList>
    </citation>
    <scope>NUCLEOTIDE SEQUENCE [LARGE SCALE GENOMIC DNA]</scope>
    <source>
        <strain evidence="4">Berkeley</strain>
    </source>
</reference>
<dbReference type="GeneID" id="326108"/>
<accession>A0A0B4LHP4</accession>
<dbReference type="DNASU" id="326108"/>
<dbReference type="OMA" id="GFRPVFY"/>
<dbReference type="VEuPathDB" id="VectorBase:FBgn0011694"/>
<proteinExistence type="predicted"/>
<reference evidence="2 4" key="5">
    <citation type="journal article" date="2002" name="Genome Biol.">
        <title>Heterochromatic sequences in a Drosophila whole-genome shotgun assembly.</title>
        <authorList>
            <person name="Hoskins R.A."/>
            <person name="Smith C.D."/>
            <person name="Carlson J.W."/>
            <person name="Carvalho A.B."/>
            <person name="Halpern A."/>
            <person name="Kaminker J.S."/>
            <person name="Kennedy C."/>
            <person name="Mungall C.J."/>
            <person name="Sullivan B.A."/>
            <person name="Sutton G.G."/>
            <person name="Yasuhara J.C."/>
            <person name="Wakimoto B.T."/>
            <person name="Myers E.W."/>
            <person name="Celniker S.E."/>
            <person name="Rubin G.M."/>
            <person name="Karpen G.H."/>
        </authorList>
    </citation>
    <scope>NUCLEOTIDE SEQUENCE [LARGE SCALE GENOMIC DNA]</scope>
    <source>
        <strain evidence="4">Berkeley</strain>
    </source>
</reference>
<reference evidence="2 4" key="4">
    <citation type="journal article" date="2002" name="Genome Biol.">
        <title>The transposable elements of the Drosophila melanogaster euchromatin: a genomics perspective.</title>
        <authorList>
            <person name="Kaminker J.S."/>
            <person name="Bergman C.M."/>
            <person name="Kronmiller B."/>
            <person name="Carlson J."/>
            <person name="Svirskas R."/>
            <person name="Patel S."/>
            <person name="Frise E."/>
            <person name="Wheeler D.A."/>
            <person name="Lewis S.E."/>
            <person name="Rubin G.M."/>
            <person name="Ashburner M."/>
            <person name="Celniker S.E."/>
        </authorList>
    </citation>
    <scope>NUCLEOTIDE SEQUENCE [LARGE SCALE GENOMIC DNA]</scope>
    <source>
        <strain evidence="4">Berkeley</strain>
    </source>
</reference>
<reference evidence="2 4" key="1">
    <citation type="journal article" date="2000" name="Science">
        <title>The genome sequence of Drosophila melanogaster.</title>
        <authorList>
            <person name="Adams M.D."/>
            <person name="Celniker S.E."/>
            <person name="Holt R.A."/>
            <person name="Evans C.A."/>
            <person name="Gocayne J.D."/>
            <person name="Amanatides P.G."/>
            <person name="Scherer S.E."/>
            <person name="Li P.W."/>
            <person name="Hoskins R.A."/>
            <person name="Galle R.F."/>
            <person name="George R.A."/>
            <person name="Lewis S.E."/>
            <person name="Richards S."/>
            <person name="Ashburner M."/>
            <person name="Henderson S.N."/>
            <person name="Sutton G.G."/>
            <person name="Wortman J.R."/>
            <person name="Yandell M.D."/>
            <person name="Zhang Q."/>
            <person name="Chen L.X."/>
            <person name="Brandon R.C."/>
            <person name="Rogers Y.H."/>
            <person name="Blazej R.G."/>
            <person name="Champe M."/>
            <person name="Pfeiffer B.D."/>
            <person name="Wan K.H."/>
            <person name="Doyle C."/>
            <person name="Baxter E.G."/>
            <person name="Helt G."/>
            <person name="Nelson C.R."/>
            <person name="Gabor G.L."/>
            <person name="Abril J.F."/>
            <person name="Agbayani A."/>
            <person name="An H.J."/>
            <person name="Andrews-Pfannkoch C."/>
            <person name="Baldwin D."/>
            <person name="Ballew R.M."/>
            <person name="Basu A."/>
            <person name="Baxendale J."/>
            <person name="Bayraktaroglu L."/>
            <person name="Beasley E.M."/>
            <person name="Beeson K.Y."/>
            <person name="Benos P.V."/>
            <person name="Berman B.P."/>
            <person name="Bhandari D."/>
            <person name="Bolshakov S."/>
            <person name="Borkova D."/>
            <person name="Botchan M.R."/>
            <person name="Bouck J."/>
            <person name="Brokstein P."/>
            <person name="Brottier P."/>
            <person name="Burtis K.C."/>
            <person name="Busam D.A."/>
            <person name="Butler H."/>
            <person name="Cadieu E."/>
            <person name="Center A."/>
            <person name="Chandra I."/>
            <person name="Cherry J.M."/>
            <person name="Cawley S."/>
            <person name="Dahlke C."/>
            <person name="Davenport L.B."/>
            <person name="Davies P."/>
            <person name="de Pablos B."/>
            <person name="Delcher A."/>
            <person name="Deng Z."/>
            <person name="Mays A.D."/>
            <person name="Dew I."/>
            <person name="Dietz S.M."/>
            <person name="Dodson K."/>
            <person name="Doup L.E."/>
            <person name="Downes M."/>
            <person name="Dugan-Rocha S."/>
            <person name="Dunkov B.C."/>
            <person name="Dunn P."/>
            <person name="Durbin K.J."/>
            <person name="Evangelista C.C."/>
            <person name="Ferraz C."/>
            <person name="Ferriera S."/>
            <person name="Fleischmann W."/>
            <person name="Fosler C."/>
            <person name="Gabrielian A.E."/>
            <person name="Garg N.S."/>
            <person name="Gelbart W.M."/>
            <person name="Glasser K."/>
            <person name="Glodek A."/>
            <person name="Gong F."/>
            <person name="Gorrell J.H."/>
            <person name="Gu Z."/>
            <person name="Guan P."/>
            <person name="Harris M."/>
            <person name="Harris N.L."/>
            <person name="Harvey D."/>
            <person name="Heiman T.J."/>
            <person name="Hernandez J.R."/>
            <person name="Houck J."/>
            <person name="Hostin D."/>
            <person name="Houston K.A."/>
            <person name="Howland T.J."/>
            <person name="Wei M.H."/>
            <person name="Ibegwam C."/>
            <person name="Jalali M."/>
            <person name="Kalush F."/>
            <person name="Karpen G.H."/>
            <person name="Ke Z."/>
            <person name="Kennison J.A."/>
            <person name="Ketchum K.A."/>
            <person name="Kimmel B.E."/>
            <person name="Kodira C.D."/>
            <person name="Kraft C."/>
            <person name="Kravitz S."/>
            <person name="Kulp D."/>
            <person name="Lai Z."/>
            <person name="Lasko P."/>
            <person name="Lei Y."/>
            <person name="Levitsky A.A."/>
            <person name="Li J."/>
            <person name="Li Z."/>
            <person name="Liang Y."/>
            <person name="Lin X."/>
            <person name="Liu X."/>
            <person name="Mattei B."/>
            <person name="McIntosh T.C."/>
            <person name="McLeod M.P."/>
            <person name="McPherson D."/>
            <person name="Merkulov G."/>
            <person name="Milshina N.V."/>
            <person name="Mobarry C."/>
            <person name="Morris J."/>
            <person name="Moshrefi A."/>
            <person name="Mount S.M."/>
            <person name="Moy M."/>
            <person name="Murphy B."/>
            <person name="Murphy L."/>
            <person name="Muzny D.M."/>
            <person name="Nelson D.L."/>
            <person name="Nelson D.R."/>
            <person name="Nelson K.A."/>
            <person name="Nixon K."/>
            <person name="Nusskern D.R."/>
            <person name="Pacleb J.M."/>
            <person name="Palazzolo M."/>
            <person name="Pittman G.S."/>
            <person name="Pan S."/>
            <person name="Pollard J."/>
            <person name="Puri V."/>
            <person name="Reese M.G."/>
            <person name="Reinert K."/>
            <person name="Remington K."/>
            <person name="Saunders R.D."/>
            <person name="Scheeler F."/>
            <person name="Shen H."/>
            <person name="Shue B.C."/>
            <person name="Siden-Kiamos I."/>
            <person name="Simpson M."/>
            <person name="Skupski M.P."/>
            <person name="Smith T."/>
            <person name="Spier E."/>
            <person name="Spradling A.C."/>
            <person name="Stapleton M."/>
            <person name="Strong R."/>
            <person name="Sun E."/>
            <person name="Svirskas R."/>
            <person name="Tector C."/>
            <person name="Turner R."/>
            <person name="Venter E."/>
            <person name="Wang A.H."/>
            <person name="Wang X."/>
            <person name="Wang Z.Y."/>
            <person name="Wassarman D.A."/>
            <person name="Weinstock G.M."/>
            <person name="Weissenbach J."/>
            <person name="Williams S.M."/>
            <person name="WoodageT"/>
            <person name="Worley K.C."/>
            <person name="Wu D."/>
            <person name="Yang S."/>
            <person name="Yao Q.A."/>
            <person name="Ye J."/>
            <person name="Yeh R.F."/>
            <person name="Zaveri J.S."/>
            <person name="Zhan M."/>
            <person name="Zhang G."/>
            <person name="Zhao Q."/>
            <person name="Zheng L."/>
            <person name="Zheng X.H."/>
            <person name="Zhong F.N."/>
            <person name="Zhong W."/>
            <person name="Zhou X."/>
            <person name="Zhu S."/>
            <person name="Zhu X."/>
            <person name="Smith H.O."/>
            <person name="Gibbs R.A."/>
            <person name="Myers E.W."/>
            <person name="Rubin G.M."/>
            <person name="Venter J.C."/>
        </authorList>
    </citation>
    <scope>NUCLEOTIDE SEQUENCE [LARGE SCALE GENOMIC DNA]</scope>
    <source>
        <strain evidence="4">Berkeley</strain>
    </source>
</reference>
<keyword evidence="1" id="KW-0732">Signal</keyword>
<reference evidence="2 4" key="9">
    <citation type="journal article" date="2015" name="G3 (Bethesda)">
        <title>Gene Model Annotations for Drosophila melanogaster: Impact of High-Throughput Data.</title>
        <authorList>
            <consortium name="FlyBase Consortium"/>
            <person name="Matthews B.B."/>
            <person name="Dos Santos G."/>
            <person name="Crosby M.A."/>
            <person name="Emmert D.B."/>
            <person name="St Pierre S.E."/>
            <person name="Gramates L.S."/>
            <person name="Zhou P."/>
            <person name="Schroeder A.J."/>
            <person name="Falls K."/>
            <person name="Strelets V."/>
            <person name="Russo S.M."/>
            <person name="Gelbart W.M."/>
            <person name="null"/>
        </authorList>
    </citation>
    <scope>NUCLEOTIDE SEQUENCE [LARGE SCALE GENOMIC DNA]</scope>
    <source>
        <strain evidence="4">Berkeley</strain>
    </source>
</reference>
<evidence type="ECO:0000313" key="4">
    <source>
        <dbReference type="Proteomes" id="UP000000803"/>
    </source>
</evidence>
<dbReference type="BioGRID-ORCS" id="326108">
    <property type="hits" value="0 hits in 1 CRISPR screen"/>
</dbReference>
<dbReference type="Proteomes" id="UP000000803">
    <property type="component" value="Chromosome 2R"/>
</dbReference>
<protein>
    <submittedName>
        <fullName evidence="2">Ejaculatory bulb protein II, isoform B</fullName>
    </submittedName>
</protein>
<evidence type="ECO:0000313" key="2">
    <source>
        <dbReference type="EMBL" id="AHN56674.1"/>
    </source>
</evidence>
<dbReference type="RefSeq" id="NP_523866.2">
    <property type="nucleotide sequence ID" value="NM_079142.4"/>
</dbReference>
<reference evidence="2 4" key="3">
    <citation type="journal article" date="2002" name="Genome Biol.">
        <title>Annotation of the Drosophila melanogaster euchromatic genome: a systematic review.</title>
        <authorList>
            <person name="Misra S."/>
            <person name="Crosby M.A."/>
            <person name="Mungall C.J."/>
            <person name="Matthews B.B."/>
            <person name="Campbell K.S."/>
            <person name="Hradecky P."/>
            <person name="Huang Y."/>
            <person name="Kaminker J.S."/>
            <person name="Millburn G.H."/>
            <person name="Prochnik S.E."/>
            <person name="Smith C.D."/>
            <person name="Tupy J.L."/>
            <person name="Whitfied E.J."/>
            <person name="Bayraktaroglu L."/>
            <person name="Berman B.P."/>
            <person name="Bettencourt B.R."/>
            <person name="Celniker S.E."/>
            <person name="de Grey A.D."/>
            <person name="Drysdale R.A."/>
            <person name="Harris N.L."/>
            <person name="Richter J."/>
            <person name="Russo S."/>
            <person name="Schroeder A.J."/>
            <person name="Shu S.Q."/>
            <person name="Stapleton M."/>
            <person name="Yamada C."/>
            <person name="Ashburner M."/>
            <person name="Gelbart W.M."/>
            <person name="Rubin G.M."/>
            <person name="Lewis S.E."/>
        </authorList>
    </citation>
    <scope>GENOME REANNOTATION</scope>
    <source>
        <strain evidence="4">Berkeley</strain>
    </source>
</reference>
<dbReference type="AGR" id="FB:FBgn0011694"/>
<dbReference type="FlyBase" id="FBgn0011694">
    <property type="gene designation" value="EbpII"/>
</dbReference>